<sequence>MEAFDDDDDFGELYADVELPPLAPTTDLFIQQQQQQQQQRQQPPNSNGNGDGGCVALSDSDDDDGLNIVLNDDEGVCNGLPPVARSDDVDDDCGGEGGGDGGGGERLEDRSEFLSKNGVRGGYGSLFFRRKYTRNQGLISLGIGSSLSKSWRNGDTCLQNLPSSSSHVTRICATPNPKGVQYGYGSVLPWYWSIFDVNIEMFPEKSWRVPGADITDYFNFGFNENTWKLYCASLEQLWQTTMGTGISGDESLKLTQEAMSQQIDEVVSGSALSPSSEFELPKGRAIQVEDNMIERKPSMDVKRPRNQDSDVIIQIKVHESSDDCSRSGNSTVMDASLEGEPALVDNKILTSGELDVSEDQLEAVKKSVQERTGLIPEVDEHELQDEVDKHSNDAAQVPGGEMKSEQGIAIDTYNADPCWIESELSLGDQELSLTSYTDSDSEATENSVHVDNEKSHIPLRRQSVNSDISLKNSLPVHRKNSKGNNLDRRPPNVTYYSRNKRPFQKECRRQNGRQWRGSSLNYPIEYDNDSSSIPSYSARDLSLFGNQFIDYDICKERAPGFASRKRRYDRETKQSFYYGREKVNNNLLQTLHTKYSYRDDREIFREKTNQYDRKYENERDYFFESRSPMADDEGRERKWHDADLEYYADDPSPHSCWELRQFPRKHSSFPDEERGAHRRRMNDRFGDRYYSDDLDEYELEFLNTSYRISPYSERNMESLNNRHEESFSDIDIDPRRSARRDRHCDRPLDLDNLWPGKREDYSQKYKHHQISKKRRECRQSYATSMRNYAYGTRVTEKLEVSRRYEHARNNRGSYGYTDAVEDEDFMIDPAEEYQCYRSPSEVLNWIEDENTFKHHEIHTTSLHAKVQLGGIEFQQHQLNMPRSSENCLNGRSKIMDRGKCWQAVPRYRKSVHLVSEEGKVQLGGIEFQQHQLNMPRSSENCLNGRSKIMDRGKCWQAVPRYRKSVHLVSEEGKSLSSSRVSHKDMLESVNQGMAKKRRALVGSEEFRHRTIKLSTSKCESNHRNKKSLQNIPDKGHKDCSDIEEGQIVMEEPCLEASTSRRDVSEVAALTETARKGRSKNENNAVHLIGGYDSQRILDTLAKMEKRRERFKQPISTKAEESSVINNDSAIDTGEMKQHRPARKRSWLGS</sequence>
<feature type="compositionally biased region" description="Basic residues" evidence="5">
    <location>
        <begin position="1138"/>
        <end position="1149"/>
    </location>
</feature>
<feature type="region of interest" description="Disordered" evidence="5">
    <location>
        <begin position="435"/>
        <end position="494"/>
    </location>
</feature>
<evidence type="ECO:0000256" key="2">
    <source>
        <dbReference type="ARBA" id="ARBA00007459"/>
    </source>
</evidence>
<evidence type="ECO:0000256" key="3">
    <source>
        <dbReference type="ARBA" id="ARBA00022664"/>
    </source>
</evidence>
<evidence type="ECO:0000313" key="8">
    <source>
        <dbReference type="Proteomes" id="UP000289738"/>
    </source>
</evidence>
<feature type="domain" description="Pre-mRNA polyadenylation factor Fip1" evidence="6">
    <location>
        <begin position="196"/>
        <end position="237"/>
    </location>
</feature>
<evidence type="ECO:0000259" key="6">
    <source>
        <dbReference type="Pfam" id="PF05182"/>
    </source>
</evidence>
<evidence type="ECO:0000256" key="1">
    <source>
        <dbReference type="ARBA" id="ARBA00004123"/>
    </source>
</evidence>
<dbReference type="InterPro" id="IPR007854">
    <property type="entry name" value="Fip1_dom"/>
</dbReference>
<dbReference type="Pfam" id="PF05182">
    <property type="entry name" value="Fip1"/>
    <property type="match status" value="1"/>
</dbReference>
<feature type="region of interest" description="Disordered" evidence="5">
    <location>
        <begin position="82"/>
        <end position="107"/>
    </location>
</feature>
<dbReference type="STRING" id="3818.A0A444WPD8"/>
<reference evidence="7 8" key="1">
    <citation type="submission" date="2019-01" db="EMBL/GenBank/DDBJ databases">
        <title>Sequencing of cultivated peanut Arachis hypogaea provides insights into genome evolution and oil improvement.</title>
        <authorList>
            <person name="Chen X."/>
        </authorList>
    </citation>
    <scope>NUCLEOTIDE SEQUENCE [LARGE SCALE GENOMIC DNA]</scope>
    <source>
        <strain evidence="8">cv. Fuhuasheng</strain>
        <tissue evidence="7">Leaves</tissue>
    </source>
</reference>
<feature type="region of interest" description="Disordered" evidence="5">
    <location>
        <begin position="1017"/>
        <end position="1037"/>
    </location>
</feature>
<accession>A0A444WPD8</accession>
<feature type="compositionally biased region" description="Low complexity" evidence="5">
    <location>
        <begin position="31"/>
        <end position="42"/>
    </location>
</feature>
<feature type="region of interest" description="Disordered" evidence="5">
    <location>
        <begin position="1"/>
        <end position="58"/>
    </location>
</feature>
<keyword evidence="8" id="KW-1185">Reference proteome</keyword>
<dbReference type="Proteomes" id="UP000289738">
    <property type="component" value="Unassembled WGS sequence"/>
</dbReference>
<dbReference type="GO" id="GO:0005634">
    <property type="term" value="C:nucleus"/>
    <property type="evidence" value="ECO:0007669"/>
    <property type="project" value="UniProtKB-SubCell"/>
</dbReference>
<proteinExistence type="inferred from homology"/>
<gene>
    <name evidence="7" type="ORF">Ahy_Scaffold6g108115</name>
</gene>
<comment type="subcellular location">
    <subcellularLocation>
        <location evidence="1">Nucleus</location>
    </subcellularLocation>
</comment>
<keyword evidence="4" id="KW-0539">Nucleus</keyword>
<feature type="compositionally biased region" description="Acidic residues" evidence="5">
    <location>
        <begin position="1"/>
        <end position="11"/>
    </location>
</feature>
<dbReference type="PANTHER" id="PTHR36884:SF4">
    <property type="entry name" value="FIP1[III]-LIKE PROTEIN"/>
    <property type="match status" value="1"/>
</dbReference>
<feature type="region of interest" description="Disordered" evidence="5">
    <location>
        <begin position="1108"/>
        <end position="1149"/>
    </location>
</feature>
<protein>
    <recommendedName>
        <fullName evidence="6">Pre-mRNA polyadenylation factor Fip1 domain-containing protein</fullName>
    </recommendedName>
</protein>
<organism evidence="7 8">
    <name type="scientific">Arachis hypogaea</name>
    <name type="common">Peanut</name>
    <dbReference type="NCBI Taxonomy" id="3818"/>
    <lineage>
        <taxon>Eukaryota</taxon>
        <taxon>Viridiplantae</taxon>
        <taxon>Streptophyta</taxon>
        <taxon>Embryophyta</taxon>
        <taxon>Tracheophyta</taxon>
        <taxon>Spermatophyta</taxon>
        <taxon>Magnoliopsida</taxon>
        <taxon>eudicotyledons</taxon>
        <taxon>Gunneridae</taxon>
        <taxon>Pentapetalae</taxon>
        <taxon>rosids</taxon>
        <taxon>fabids</taxon>
        <taxon>Fabales</taxon>
        <taxon>Fabaceae</taxon>
        <taxon>Papilionoideae</taxon>
        <taxon>50 kb inversion clade</taxon>
        <taxon>dalbergioids sensu lato</taxon>
        <taxon>Dalbergieae</taxon>
        <taxon>Pterocarpus clade</taxon>
        <taxon>Arachis</taxon>
    </lineage>
</organism>
<dbReference type="InterPro" id="IPR044976">
    <property type="entry name" value="FIPS5/FIPS3-like"/>
</dbReference>
<comment type="caution">
    <text evidence="7">The sequence shown here is derived from an EMBL/GenBank/DDBJ whole genome shotgun (WGS) entry which is preliminary data.</text>
</comment>
<feature type="compositionally biased region" description="Polar residues" evidence="5">
    <location>
        <begin position="435"/>
        <end position="447"/>
    </location>
</feature>
<feature type="compositionally biased region" description="Polar residues" evidence="5">
    <location>
        <begin position="462"/>
        <end position="472"/>
    </location>
</feature>
<keyword evidence="3" id="KW-0507">mRNA processing</keyword>
<evidence type="ECO:0000256" key="5">
    <source>
        <dbReference type="SAM" id="MobiDB-lite"/>
    </source>
</evidence>
<dbReference type="EMBL" id="SDMP01000026">
    <property type="protein sequence ID" value="RYQ79375.1"/>
    <property type="molecule type" value="Genomic_DNA"/>
</dbReference>
<dbReference type="AlphaFoldDB" id="A0A444WPD8"/>
<evidence type="ECO:0000256" key="4">
    <source>
        <dbReference type="ARBA" id="ARBA00023242"/>
    </source>
</evidence>
<dbReference type="GO" id="GO:0006397">
    <property type="term" value="P:mRNA processing"/>
    <property type="evidence" value="ECO:0007669"/>
    <property type="project" value="UniProtKB-KW"/>
</dbReference>
<evidence type="ECO:0000313" key="7">
    <source>
        <dbReference type="EMBL" id="RYQ79375.1"/>
    </source>
</evidence>
<dbReference type="PANTHER" id="PTHR36884">
    <property type="entry name" value="FIP1[III]-LIKE PROTEIN"/>
    <property type="match status" value="1"/>
</dbReference>
<name>A0A444WPD8_ARAHY</name>
<comment type="similarity">
    <text evidence="2">Belongs to the FIP1 family.</text>
</comment>